<dbReference type="Pfam" id="PF14529">
    <property type="entry name" value="Exo_endo_phos_2"/>
    <property type="match status" value="1"/>
</dbReference>
<dbReference type="Gene3D" id="3.60.10.10">
    <property type="entry name" value="Endonuclease/exonuclease/phosphatase"/>
    <property type="match status" value="1"/>
</dbReference>
<keyword evidence="5 6" id="KW-0472">Membrane</keyword>
<accession>A0A653CYL5</accession>
<dbReference type="EMBL" id="CAACVG010009194">
    <property type="protein sequence ID" value="VEN52388.1"/>
    <property type="molecule type" value="Genomic_DNA"/>
</dbReference>
<evidence type="ECO:0000256" key="4">
    <source>
        <dbReference type="ARBA" id="ARBA00022989"/>
    </source>
</evidence>
<comment type="subcellular location">
    <subcellularLocation>
        <location evidence="1">Membrane</location>
        <topology evidence="1">Multi-pass membrane protein</topology>
    </subcellularLocation>
</comment>
<evidence type="ECO:0000256" key="5">
    <source>
        <dbReference type="ARBA" id="ARBA00023136"/>
    </source>
</evidence>
<evidence type="ECO:0000256" key="3">
    <source>
        <dbReference type="ARBA" id="ARBA00022692"/>
    </source>
</evidence>
<dbReference type="InterPro" id="IPR005135">
    <property type="entry name" value="Endo/exonuclease/phosphatase"/>
</dbReference>
<dbReference type="InterPro" id="IPR036691">
    <property type="entry name" value="Endo/exonu/phosph_ase_sf"/>
</dbReference>
<reference evidence="8 9" key="1">
    <citation type="submission" date="2019-01" db="EMBL/GenBank/DDBJ databases">
        <authorList>
            <person name="Sayadi A."/>
        </authorList>
    </citation>
    <scope>NUCLEOTIDE SEQUENCE [LARGE SCALE GENOMIC DNA]</scope>
</reference>
<sequence>MDKFILYSCYFSPNADLNTFESQLSELRENILSRHKEAIVCGDFNAKSPEWGMSYEDRRGEITTSWMAEMRLVVLNEGREPTFVRGASTSIIDITLATESISNECSLWTVRQDETLSLHRYITFEVFRRAPAPTPEHLYTGWSLKLLNKGQFGASLQQIQGESISTADDLIEELTIVCNRAMPRRRCTNRKNPVYWWSQEIAQLRRECLKARRAYTKRNLQAHVREIRRTYKMSCNASRDSDSLIQDYYECSSQENLSRNCFKHPKVRENWRMVLAAFTLLVIGVGLLATGTITLSEPNSRLQGSVFLLAGFICFLPGAYHVVYIYLAAKGKRGYHFHNLPLFT</sequence>
<keyword evidence="3 6" id="KW-0812">Transmembrane</keyword>
<name>A0A653CYL5_CALMS</name>
<protein>
    <recommendedName>
        <fullName evidence="7">Endonuclease/exonuclease/phosphatase domain-containing protein</fullName>
    </recommendedName>
</protein>
<keyword evidence="9" id="KW-1185">Reference proteome</keyword>
<evidence type="ECO:0000256" key="1">
    <source>
        <dbReference type="ARBA" id="ARBA00004141"/>
    </source>
</evidence>
<dbReference type="OrthoDB" id="10048380at2759"/>
<gene>
    <name evidence="8" type="ORF">CALMAC_LOCUS12549</name>
</gene>
<dbReference type="InterPro" id="IPR008590">
    <property type="entry name" value="TMEM_230/134"/>
</dbReference>
<evidence type="ECO:0000313" key="8">
    <source>
        <dbReference type="EMBL" id="VEN52388.1"/>
    </source>
</evidence>
<dbReference type="GO" id="GO:0003824">
    <property type="term" value="F:catalytic activity"/>
    <property type="evidence" value="ECO:0007669"/>
    <property type="project" value="InterPro"/>
</dbReference>
<evidence type="ECO:0000259" key="7">
    <source>
        <dbReference type="Pfam" id="PF14529"/>
    </source>
</evidence>
<dbReference type="CDD" id="cd09077">
    <property type="entry name" value="R1-I-EN"/>
    <property type="match status" value="1"/>
</dbReference>
<keyword evidence="4 6" id="KW-1133">Transmembrane helix</keyword>
<dbReference type="GO" id="GO:0016020">
    <property type="term" value="C:membrane"/>
    <property type="evidence" value="ECO:0007669"/>
    <property type="project" value="UniProtKB-SubCell"/>
</dbReference>
<dbReference type="Pfam" id="PF05915">
    <property type="entry name" value="TMEM_230_134"/>
    <property type="match status" value="1"/>
</dbReference>
<feature type="transmembrane region" description="Helical" evidence="6">
    <location>
        <begin position="306"/>
        <end position="327"/>
    </location>
</feature>
<evidence type="ECO:0000313" key="9">
    <source>
        <dbReference type="Proteomes" id="UP000410492"/>
    </source>
</evidence>
<evidence type="ECO:0000256" key="2">
    <source>
        <dbReference type="ARBA" id="ARBA00007743"/>
    </source>
</evidence>
<comment type="similarity">
    <text evidence="2">Belongs to the TMEM134/TMEM230 family.</text>
</comment>
<dbReference type="PANTHER" id="PTHR13558:SF1">
    <property type="entry name" value="TRANSMEMBRANE PROTEIN 134"/>
    <property type="match status" value="1"/>
</dbReference>
<evidence type="ECO:0000256" key="6">
    <source>
        <dbReference type="SAM" id="Phobius"/>
    </source>
</evidence>
<proteinExistence type="inferred from homology"/>
<dbReference type="InterPro" id="IPR039714">
    <property type="entry name" value="TMEM134"/>
</dbReference>
<dbReference type="AlphaFoldDB" id="A0A653CYL5"/>
<dbReference type="Proteomes" id="UP000410492">
    <property type="component" value="Unassembled WGS sequence"/>
</dbReference>
<dbReference type="SUPFAM" id="SSF56219">
    <property type="entry name" value="DNase I-like"/>
    <property type="match status" value="1"/>
</dbReference>
<feature type="transmembrane region" description="Helical" evidence="6">
    <location>
        <begin position="273"/>
        <end position="294"/>
    </location>
</feature>
<feature type="domain" description="Endonuclease/exonuclease/phosphatase" evidence="7">
    <location>
        <begin position="6"/>
        <end position="122"/>
    </location>
</feature>
<dbReference type="PANTHER" id="PTHR13558">
    <property type="entry name" value="TRANSMEMBRANE PROTEIN 134"/>
    <property type="match status" value="1"/>
</dbReference>
<organism evidence="8 9">
    <name type="scientific">Callosobruchus maculatus</name>
    <name type="common">Southern cowpea weevil</name>
    <name type="synonym">Pulse bruchid</name>
    <dbReference type="NCBI Taxonomy" id="64391"/>
    <lineage>
        <taxon>Eukaryota</taxon>
        <taxon>Metazoa</taxon>
        <taxon>Ecdysozoa</taxon>
        <taxon>Arthropoda</taxon>
        <taxon>Hexapoda</taxon>
        <taxon>Insecta</taxon>
        <taxon>Pterygota</taxon>
        <taxon>Neoptera</taxon>
        <taxon>Endopterygota</taxon>
        <taxon>Coleoptera</taxon>
        <taxon>Polyphaga</taxon>
        <taxon>Cucujiformia</taxon>
        <taxon>Chrysomeloidea</taxon>
        <taxon>Chrysomelidae</taxon>
        <taxon>Bruchinae</taxon>
        <taxon>Bruchini</taxon>
        <taxon>Callosobruchus</taxon>
    </lineage>
</organism>